<evidence type="ECO:0000256" key="5">
    <source>
        <dbReference type="ARBA" id="ARBA00023157"/>
    </source>
</evidence>
<dbReference type="SMART" id="SM00060">
    <property type="entry name" value="FN3"/>
    <property type="match status" value="2"/>
</dbReference>
<feature type="compositionally biased region" description="Basic and acidic residues" evidence="8">
    <location>
        <begin position="965"/>
        <end position="974"/>
    </location>
</feature>
<dbReference type="OrthoDB" id="6147633at2759"/>
<name>A0A2T7NRQ0_POMCA</name>
<feature type="compositionally biased region" description="Polar residues" evidence="8">
    <location>
        <begin position="816"/>
        <end position="826"/>
    </location>
</feature>
<evidence type="ECO:0000313" key="11">
    <source>
        <dbReference type="EMBL" id="PVD23847.1"/>
    </source>
</evidence>
<dbReference type="EMBL" id="PZQS01000010">
    <property type="protein sequence ID" value="PVD23847.1"/>
    <property type="molecule type" value="Genomic_DNA"/>
</dbReference>
<dbReference type="PANTHER" id="PTHR23037:SF35">
    <property type="entry name" value="FIBRONECTIN TYPE-III DOMAIN-CONTAINING PROTEIN"/>
    <property type="match status" value="1"/>
</dbReference>
<comment type="subcellular location">
    <subcellularLocation>
        <location evidence="1">Membrane</location>
        <topology evidence="1">Single-pass type I membrane protein</topology>
    </subcellularLocation>
</comment>
<evidence type="ECO:0000256" key="6">
    <source>
        <dbReference type="ARBA" id="ARBA00023170"/>
    </source>
</evidence>
<dbReference type="SUPFAM" id="SSF49265">
    <property type="entry name" value="Fibronectin type III"/>
    <property type="match status" value="3"/>
</dbReference>
<accession>A0A2T7NRQ0</accession>
<feature type="compositionally biased region" description="Low complexity" evidence="8">
    <location>
        <begin position="922"/>
        <end position="941"/>
    </location>
</feature>
<evidence type="ECO:0000256" key="7">
    <source>
        <dbReference type="ARBA" id="ARBA00023180"/>
    </source>
</evidence>
<comment type="caution">
    <text evidence="11">The sequence shown here is derived from an EMBL/GenBank/DDBJ whole genome shotgun (WGS) entry which is preliminary data.</text>
</comment>
<dbReference type="PANTHER" id="PTHR23037">
    <property type="entry name" value="CYTOKINE RECEPTOR"/>
    <property type="match status" value="1"/>
</dbReference>
<proteinExistence type="predicted"/>
<dbReference type="AlphaFoldDB" id="A0A2T7NRQ0"/>
<keyword evidence="3 9" id="KW-1133">Transmembrane helix</keyword>
<dbReference type="GO" id="GO:0004896">
    <property type="term" value="F:cytokine receptor activity"/>
    <property type="evidence" value="ECO:0007669"/>
    <property type="project" value="TreeGrafter"/>
</dbReference>
<dbReference type="PROSITE" id="PS50853">
    <property type="entry name" value="FN3"/>
    <property type="match status" value="2"/>
</dbReference>
<evidence type="ECO:0000256" key="3">
    <source>
        <dbReference type="ARBA" id="ARBA00022989"/>
    </source>
</evidence>
<keyword evidence="7" id="KW-0325">Glycoprotein</keyword>
<sequence length="1240" mass="135353">MKERLPKSVPLMKGLLHKLLDLEAGTTGWSHEVIARMREESTAVIHSTADGGDLVVIPSTSRKAACWSRGSYDVSACWSRADGKGKAQDAAKGDPSSSELRDSLPAGLLPAVLRPDDPRPFVGDNLTLFCNLTKRDVVENSTRLFFRRDGELVPANYVDIINSRTIRLRYPIRQPQDEGLFTCILNRTHGEQQFIGSQRVLADYRPVKVENIDCIVNNWENMTCTWDLGRNFNHLDKVNVTLVWTISGEQRDCPIQTKTSCTWTRGPKGFRQGALYYMSVEVMSYLDPTQLVTASSSVVIINTSNIVKPAPVANLSSKARNATCLLLTWSHPSVYSKVAVVEYQSEWQWGVWNQVNVTEEDEKPEEVLLCGLTPFTEYTVRVAVWPRTPGKSMYQSDWQYKIERTGQAVPEVAPEMCVGCFTNLSCDVDDCRHVIVYWQPIPQPLRYSIVGSYHLRVLDGDQVVDIYNTTGADTSCFLRLSAARAYTVQLFAVTELGQLSLSHSAIRLNPLSDTPAPPRFFVVEVDSDTSAQGTSKLYLSWSRERDTANYSVFWCRGSKMKFKCDIEDYIHSQSLTSSSASYTLSLDSKGDEPDSFLVGLSRQAIGQDGSIASSGIQWSRCFYQRNMKPPRVRQVKVGTVRQEASLQVSWDLLECPYSSSYVNNYTIVYCNTTNHNHNICEGPSRNVTVEWGTSSYVLKDLNPGAYVRVEVAAGSWWGQGPLSSPVYFPVPAPQQAEEPTNFSIIGVVIGVIVLLVMILVCICKLRGKYRKGLEKFGTTRDSSPAPQTQKPSSDQSHPMKDRPLPKLPLPPVGATATETGTSTLAESSRGVGRRVRSGKHESITSETSLLGHEERSLEHDDGRRRHRSGASATSEKSKLLPGDSPARDTLLTSRGCPELGAEARYSGDHDYASVESGGGGSSSSSSSSSSSGSDSAQASGGSDVGVTDLQRYLKYPTIPGQHGCQPERPESGHSEDDDDDDDSSTSASSPFTRHDLERRNRAHERTRKLSYPTSLPPPRPPGYRQGARATPSEHLTLPRAQHATRVNEDRQPLMSTFGRLLKPMPAEALPGLTTTLGSDRTLPLGATEKQGDWLDADRTAHETNPGQIDYCRVDAPSAGHMGVTQSSALGLHALTGAAASSAAGTKAAWIAAKPAPAAKLPGKANTAGINGVVGTSAVGGADVGSGEGESIYSPPWDSKGLAPFVAAGDNRPLSEYMLQLPSHFFTDNSQRGQQGPTTEL</sequence>
<dbReference type="InterPro" id="IPR036116">
    <property type="entry name" value="FN3_sf"/>
</dbReference>
<keyword evidence="6" id="KW-0675">Receptor</keyword>
<protein>
    <recommendedName>
        <fullName evidence="10">Fibronectin type-III domain-containing protein</fullName>
    </recommendedName>
</protein>
<evidence type="ECO:0000256" key="8">
    <source>
        <dbReference type="SAM" id="MobiDB-lite"/>
    </source>
</evidence>
<feature type="region of interest" description="Disordered" evidence="8">
    <location>
        <begin position="775"/>
        <end position="1033"/>
    </location>
</feature>
<dbReference type="Proteomes" id="UP000245119">
    <property type="component" value="Linkage Group LG10"/>
</dbReference>
<dbReference type="Gene3D" id="2.60.40.10">
    <property type="entry name" value="Immunoglobulins"/>
    <property type="match status" value="3"/>
</dbReference>
<evidence type="ECO:0000256" key="9">
    <source>
        <dbReference type="SAM" id="Phobius"/>
    </source>
</evidence>
<gene>
    <name evidence="11" type="ORF">C0Q70_17121</name>
</gene>
<dbReference type="CDD" id="cd00063">
    <property type="entry name" value="FN3"/>
    <property type="match status" value="2"/>
</dbReference>
<dbReference type="STRING" id="400727.A0A2T7NRQ0"/>
<feature type="transmembrane region" description="Helical" evidence="9">
    <location>
        <begin position="742"/>
        <end position="765"/>
    </location>
</feature>
<dbReference type="GO" id="GO:0009897">
    <property type="term" value="C:external side of plasma membrane"/>
    <property type="evidence" value="ECO:0007669"/>
    <property type="project" value="TreeGrafter"/>
</dbReference>
<keyword evidence="4 9" id="KW-0472">Membrane</keyword>
<evidence type="ECO:0000256" key="2">
    <source>
        <dbReference type="ARBA" id="ARBA00022692"/>
    </source>
</evidence>
<feature type="domain" description="Fibronectin type-III" evidence="10">
    <location>
        <begin position="311"/>
        <end position="411"/>
    </location>
</feature>
<evidence type="ECO:0000256" key="1">
    <source>
        <dbReference type="ARBA" id="ARBA00004479"/>
    </source>
</evidence>
<feature type="compositionally biased region" description="Polar residues" evidence="8">
    <location>
        <begin position="779"/>
        <end position="796"/>
    </location>
</feature>
<feature type="domain" description="Fibronectin type-III" evidence="10">
    <location>
        <begin position="629"/>
        <end position="733"/>
    </location>
</feature>
<dbReference type="InterPro" id="IPR003961">
    <property type="entry name" value="FN3_dom"/>
</dbReference>
<reference evidence="11 12" key="1">
    <citation type="submission" date="2018-04" db="EMBL/GenBank/DDBJ databases">
        <title>The genome of golden apple snail Pomacea canaliculata provides insight into stress tolerance and invasive adaptation.</title>
        <authorList>
            <person name="Liu C."/>
            <person name="Liu B."/>
            <person name="Ren Y."/>
            <person name="Zhang Y."/>
            <person name="Wang H."/>
            <person name="Li S."/>
            <person name="Jiang F."/>
            <person name="Yin L."/>
            <person name="Zhang G."/>
            <person name="Qian W."/>
            <person name="Fan W."/>
        </authorList>
    </citation>
    <scope>NUCLEOTIDE SEQUENCE [LARGE SCALE GENOMIC DNA]</scope>
    <source>
        <strain evidence="11">SZHN2017</strain>
        <tissue evidence="11">Muscle</tissue>
    </source>
</reference>
<evidence type="ECO:0000313" key="12">
    <source>
        <dbReference type="Proteomes" id="UP000245119"/>
    </source>
</evidence>
<keyword evidence="12" id="KW-1185">Reference proteome</keyword>
<keyword evidence="2 9" id="KW-0812">Transmembrane</keyword>
<evidence type="ECO:0000259" key="10">
    <source>
        <dbReference type="PROSITE" id="PS50853"/>
    </source>
</evidence>
<keyword evidence="5" id="KW-1015">Disulfide bond</keyword>
<feature type="compositionally biased region" description="Basic and acidic residues" evidence="8">
    <location>
        <begin position="851"/>
        <end position="863"/>
    </location>
</feature>
<evidence type="ECO:0000256" key="4">
    <source>
        <dbReference type="ARBA" id="ARBA00023136"/>
    </source>
</evidence>
<organism evidence="11 12">
    <name type="scientific">Pomacea canaliculata</name>
    <name type="common">Golden apple snail</name>
    <dbReference type="NCBI Taxonomy" id="400727"/>
    <lineage>
        <taxon>Eukaryota</taxon>
        <taxon>Metazoa</taxon>
        <taxon>Spiralia</taxon>
        <taxon>Lophotrochozoa</taxon>
        <taxon>Mollusca</taxon>
        <taxon>Gastropoda</taxon>
        <taxon>Caenogastropoda</taxon>
        <taxon>Architaenioglossa</taxon>
        <taxon>Ampullarioidea</taxon>
        <taxon>Ampullariidae</taxon>
        <taxon>Pomacea</taxon>
    </lineage>
</organism>
<dbReference type="InterPro" id="IPR013783">
    <property type="entry name" value="Ig-like_fold"/>
</dbReference>